<organism evidence="6">
    <name type="scientific">Pelagomonas calceolata</name>
    <dbReference type="NCBI Taxonomy" id="35677"/>
    <lineage>
        <taxon>Eukaryota</taxon>
        <taxon>Sar</taxon>
        <taxon>Stramenopiles</taxon>
        <taxon>Ochrophyta</taxon>
        <taxon>Pelagophyceae</taxon>
        <taxon>Pelagomonadales</taxon>
        <taxon>Pelagomonadaceae</taxon>
        <taxon>Pelagomonas</taxon>
    </lineage>
</organism>
<keyword evidence="3" id="KW-0808">Transferase</keyword>
<dbReference type="InterPro" id="IPR026170">
    <property type="entry name" value="FAM173A/B"/>
</dbReference>
<dbReference type="PANTHER" id="PTHR13610">
    <property type="entry name" value="METHYLTRANSFERASE DOMAIN-CONTAINING PROTEIN"/>
    <property type="match status" value="1"/>
</dbReference>
<dbReference type="CDD" id="cd02440">
    <property type="entry name" value="AdoMet_MTases"/>
    <property type="match status" value="1"/>
</dbReference>
<name>A0A7S4A7J3_9STRA</name>
<evidence type="ECO:0000256" key="3">
    <source>
        <dbReference type="ARBA" id="ARBA00022679"/>
    </source>
</evidence>
<dbReference type="GO" id="GO:0032259">
    <property type="term" value="P:methylation"/>
    <property type="evidence" value="ECO:0007669"/>
    <property type="project" value="UniProtKB-KW"/>
</dbReference>
<dbReference type="GO" id="GO:0005739">
    <property type="term" value="C:mitochondrion"/>
    <property type="evidence" value="ECO:0007669"/>
    <property type="project" value="TreeGrafter"/>
</dbReference>
<dbReference type="Gene3D" id="3.40.50.150">
    <property type="entry name" value="Vaccinia Virus protein VP39"/>
    <property type="match status" value="1"/>
</dbReference>
<reference evidence="6" key="1">
    <citation type="submission" date="2021-01" db="EMBL/GenBank/DDBJ databases">
        <authorList>
            <person name="Corre E."/>
            <person name="Pelletier E."/>
            <person name="Niang G."/>
            <person name="Scheremetjew M."/>
            <person name="Finn R."/>
            <person name="Kale V."/>
            <person name="Holt S."/>
            <person name="Cochrane G."/>
            <person name="Meng A."/>
            <person name="Brown T."/>
            <person name="Cohen L."/>
        </authorList>
    </citation>
    <scope>NUCLEOTIDE SEQUENCE</scope>
    <source>
        <strain evidence="6">CCMP1756</strain>
    </source>
</reference>
<feature type="domain" description="Methyltransferase" evidence="5">
    <location>
        <begin position="78"/>
        <end position="152"/>
    </location>
</feature>
<proteinExistence type="inferred from homology"/>
<dbReference type="InterPro" id="IPR041698">
    <property type="entry name" value="Methyltransf_25"/>
</dbReference>
<dbReference type="GO" id="GO:1905706">
    <property type="term" value="P:regulation of mitochondrial ATP synthesis coupled proton transport"/>
    <property type="evidence" value="ECO:0007669"/>
    <property type="project" value="TreeGrafter"/>
</dbReference>
<evidence type="ECO:0000313" key="6">
    <source>
        <dbReference type="EMBL" id="CAE0706337.1"/>
    </source>
</evidence>
<evidence type="ECO:0000259" key="5">
    <source>
        <dbReference type="Pfam" id="PF13649"/>
    </source>
</evidence>
<keyword evidence="4" id="KW-0949">S-adenosyl-L-methionine</keyword>
<evidence type="ECO:0000256" key="4">
    <source>
        <dbReference type="ARBA" id="ARBA00022691"/>
    </source>
</evidence>
<comment type="similarity">
    <text evidence="1">Belongs to the ANT/ATPSC lysine N-methyltransferase family.</text>
</comment>
<gene>
    <name evidence="6" type="ORF">PCAL00307_LOCUS21788</name>
</gene>
<dbReference type="InterPro" id="IPR029063">
    <property type="entry name" value="SAM-dependent_MTases_sf"/>
</dbReference>
<sequence>MSCPICTAPVENESCETCGSLEGVDASGFAASRVFGYDWAAGSVAPWRDAQGRAYATPSELAEVALVAAGLERGGYAIDLGCGDAAILRAAATRYGCRGLGLDIDDGALADAARAIEADGVGELVSVRRGDLNEFDLACEIDHADAPVVVTCYLLPATLRELRPKLEDACRRGAAVVLFRWDCGLAWQGPVGRHDDRGFTVYRQDPDRLSPLIEVLGVEALQYLDTASLGCLNACARAFGKQSEATGRSPCEDEAYRRLRAHPKFRRHDGKMPEPSIHRPARGGGFPGWIYVLNDWERYWVFKARGEFRGYVGVPADAFSFRRIVYILGHANVTRCPPKYSQCRPSPDKVAWSRDYDRYVGWSDRLSMLVEVLDVNALRHMDATSLGRLSACAKAFGHKLERPCLPDAEGPDRWRSLCEDAACYRLRGDVYKRLHADKRFRESDAFVYTGQFPRFDSSVWGRDGLFSGWLHVLFDWEQALKFERCGGFNAFDLSDKLRHIEEMNSGAQSFRRWKRILGHLGGSMH</sequence>
<dbReference type="AlphaFoldDB" id="A0A7S4A7J3"/>
<protein>
    <recommendedName>
        <fullName evidence="5">Methyltransferase domain-containing protein</fullName>
    </recommendedName>
</protein>
<dbReference type="GO" id="GO:0016279">
    <property type="term" value="F:protein-lysine N-methyltransferase activity"/>
    <property type="evidence" value="ECO:0007669"/>
    <property type="project" value="InterPro"/>
</dbReference>
<evidence type="ECO:0000256" key="1">
    <source>
        <dbReference type="ARBA" id="ARBA00010633"/>
    </source>
</evidence>
<evidence type="ECO:0000256" key="2">
    <source>
        <dbReference type="ARBA" id="ARBA00022603"/>
    </source>
</evidence>
<dbReference type="SUPFAM" id="SSF53335">
    <property type="entry name" value="S-adenosyl-L-methionine-dependent methyltransferases"/>
    <property type="match status" value="1"/>
</dbReference>
<dbReference type="PANTHER" id="PTHR13610:SF11">
    <property type="entry name" value="METHYLTRANSFERASE DOMAIN-CONTAINING PROTEIN"/>
    <property type="match status" value="1"/>
</dbReference>
<keyword evidence="2" id="KW-0489">Methyltransferase</keyword>
<dbReference type="EMBL" id="HBIW01025302">
    <property type="protein sequence ID" value="CAE0706337.1"/>
    <property type="molecule type" value="Transcribed_RNA"/>
</dbReference>
<dbReference type="Pfam" id="PF13649">
    <property type="entry name" value="Methyltransf_25"/>
    <property type="match status" value="1"/>
</dbReference>
<accession>A0A7S4A7J3</accession>